<evidence type="ECO:0000256" key="5">
    <source>
        <dbReference type="ARBA" id="ARBA00022927"/>
    </source>
</evidence>
<evidence type="ECO:0000313" key="10">
    <source>
        <dbReference type="EMBL" id="MEA0970068.1"/>
    </source>
</evidence>
<keyword evidence="8 9" id="KW-0472">Membrane</keyword>
<evidence type="ECO:0000256" key="8">
    <source>
        <dbReference type="ARBA" id="ARBA00023136"/>
    </source>
</evidence>
<evidence type="ECO:0000256" key="6">
    <source>
        <dbReference type="ARBA" id="ARBA00022989"/>
    </source>
</evidence>
<evidence type="ECO:0000256" key="2">
    <source>
        <dbReference type="ARBA" id="ARBA00022448"/>
    </source>
</evidence>
<sequence length="66" mass="7581">MFKNLKAYKFFDQVKQEAKKVIWPVKKELITSTSIVVVAVLLFSLVSLVLDYGIHNLIQFLLNIGK</sequence>
<comment type="caution">
    <text evidence="10">The sequence shown here is derived from an EMBL/GenBank/DDBJ whole genome shotgun (WGS) entry which is preliminary data.</text>
</comment>
<evidence type="ECO:0000256" key="9">
    <source>
        <dbReference type="HAMAP-Rule" id="MF_00422"/>
    </source>
</evidence>
<feature type="transmembrane region" description="Helical" evidence="9">
    <location>
        <begin position="29"/>
        <end position="50"/>
    </location>
</feature>
<organism evidence="10 11">
    <name type="scientific">Candidatus Megaera venefica</name>
    <dbReference type="NCBI Taxonomy" id="2055910"/>
    <lineage>
        <taxon>Bacteria</taxon>
        <taxon>Pseudomonadati</taxon>
        <taxon>Pseudomonadota</taxon>
        <taxon>Alphaproteobacteria</taxon>
        <taxon>Rickettsiales</taxon>
        <taxon>Rickettsiaceae</taxon>
        <taxon>Candidatus Megaera</taxon>
    </lineage>
</organism>
<proteinExistence type="inferred from homology"/>
<gene>
    <name evidence="9" type="primary">secE</name>
    <name evidence="10" type="ORF">Megvenef_00014</name>
</gene>
<dbReference type="Pfam" id="PF00584">
    <property type="entry name" value="SecE"/>
    <property type="match status" value="1"/>
</dbReference>
<protein>
    <recommendedName>
        <fullName evidence="9">Protein translocase subunit SecE</fullName>
    </recommendedName>
</protein>
<dbReference type="HAMAP" id="MF_00422">
    <property type="entry name" value="SecE"/>
    <property type="match status" value="1"/>
</dbReference>
<name>A0ABU5NA51_9RICK</name>
<evidence type="ECO:0000256" key="3">
    <source>
        <dbReference type="ARBA" id="ARBA00022475"/>
    </source>
</evidence>
<evidence type="ECO:0000256" key="1">
    <source>
        <dbReference type="ARBA" id="ARBA00004370"/>
    </source>
</evidence>
<comment type="similarity">
    <text evidence="9">Belongs to the SecE/SEC61-gamma family.</text>
</comment>
<keyword evidence="11" id="KW-1185">Reference proteome</keyword>
<evidence type="ECO:0000313" key="11">
    <source>
        <dbReference type="Proteomes" id="UP001291687"/>
    </source>
</evidence>
<dbReference type="InterPro" id="IPR038379">
    <property type="entry name" value="SecE_sf"/>
</dbReference>
<keyword evidence="6 9" id="KW-1133">Transmembrane helix</keyword>
<reference evidence="10 11" key="1">
    <citation type="submission" date="2023-03" db="EMBL/GenBank/DDBJ databases">
        <title>Host association and intracellularity evolved multiple times independently in the Rickettsiales.</title>
        <authorList>
            <person name="Castelli M."/>
            <person name="Nardi T."/>
            <person name="Gammuto L."/>
            <person name="Bellinzona G."/>
            <person name="Sabaneyeva E."/>
            <person name="Potekhin A."/>
            <person name="Serra V."/>
            <person name="Petroni G."/>
            <person name="Sassera D."/>
        </authorList>
    </citation>
    <scope>NUCLEOTIDE SEQUENCE [LARGE SCALE GENOMIC DNA]</scope>
    <source>
        <strain evidence="10 11">Sr 2-6</strain>
    </source>
</reference>
<dbReference type="NCBIfam" id="TIGR00964">
    <property type="entry name" value="secE_bact"/>
    <property type="match status" value="1"/>
</dbReference>
<dbReference type="EMBL" id="JARJFB010000001">
    <property type="protein sequence ID" value="MEA0970068.1"/>
    <property type="molecule type" value="Genomic_DNA"/>
</dbReference>
<comment type="function">
    <text evidence="9">Essential subunit of the Sec protein translocation channel SecYEG. Clamps together the 2 halves of SecY. May contact the channel plug during translocation.</text>
</comment>
<keyword evidence="5 9" id="KW-0653">Protein transport</keyword>
<dbReference type="InterPro" id="IPR005807">
    <property type="entry name" value="SecE_bac"/>
</dbReference>
<dbReference type="RefSeq" id="WP_322775974.1">
    <property type="nucleotide sequence ID" value="NZ_JARJFB010000001.1"/>
</dbReference>
<keyword evidence="3 9" id="KW-1003">Cell membrane</keyword>
<keyword evidence="7 9" id="KW-0811">Translocation</keyword>
<evidence type="ECO:0000256" key="4">
    <source>
        <dbReference type="ARBA" id="ARBA00022692"/>
    </source>
</evidence>
<accession>A0ABU5NA51</accession>
<comment type="subcellular location">
    <subcellularLocation>
        <location evidence="9">Cell membrane</location>
        <topology evidence="9">Single-pass membrane protein</topology>
    </subcellularLocation>
    <subcellularLocation>
        <location evidence="1">Membrane</location>
    </subcellularLocation>
</comment>
<dbReference type="InterPro" id="IPR001901">
    <property type="entry name" value="Translocase_SecE/Sec61-g"/>
</dbReference>
<keyword evidence="4 9" id="KW-0812">Transmembrane</keyword>
<dbReference type="PANTHER" id="PTHR33910:SF1">
    <property type="entry name" value="PROTEIN TRANSLOCASE SUBUNIT SECE"/>
    <property type="match status" value="1"/>
</dbReference>
<dbReference type="Proteomes" id="UP001291687">
    <property type="component" value="Unassembled WGS sequence"/>
</dbReference>
<evidence type="ECO:0000256" key="7">
    <source>
        <dbReference type="ARBA" id="ARBA00023010"/>
    </source>
</evidence>
<dbReference type="PANTHER" id="PTHR33910">
    <property type="entry name" value="PROTEIN TRANSLOCASE SUBUNIT SECE"/>
    <property type="match status" value="1"/>
</dbReference>
<keyword evidence="2 9" id="KW-0813">Transport</keyword>
<comment type="subunit">
    <text evidence="9">Component of the Sec protein translocase complex. Heterotrimer consisting of SecY, SecE and SecG subunits. The heterotrimers can form oligomers, although 1 heterotrimer is thought to be able to translocate proteins. Interacts with the ribosome. Interacts with SecDF, and other proteins may be involved. Interacts with SecA.</text>
</comment>
<dbReference type="Gene3D" id="1.20.5.1030">
    <property type="entry name" value="Preprotein translocase secy subunit"/>
    <property type="match status" value="1"/>
</dbReference>